<keyword evidence="15" id="KW-1185">Reference proteome</keyword>
<accession>A0A840BL56</accession>
<evidence type="ECO:0000256" key="10">
    <source>
        <dbReference type="ARBA" id="ARBA00023049"/>
    </source>
</evidence>
<evidence type="ECO:0000256" key="4">
    <source>
        <dbReference type="ARBA" id="ARBA00022670"/>
    </source>
</evidence>
<dbReference type="AlphaFoldDB" id="A0A840BL56"/>
<comment type="caution">
    <text evidence="14">The sequence shown here is derived from an EMBL/GenBank/DDBJ whole genome shotgun (WGS) entry which is preliminary data.</text>
</comment>
<keyword evidence="5 12" id="KW-0812">Transmembrane</keyword>
<evidence type="ECO:0000256" key="7">
    <source>
        <dbReference type="ARBA" id="ARBA00022801"/>
    </source>
</evidence>
<feature type="transmembrane region" description="Helical" evidence="12">
    <location>
        <begin position="33"/>
        <end position="58"/>
    </location>
</feature>
<keyword evidence="10" id="KW-0482">Metalloprotease</keyword>
<keyword evidence="9 12" id="KW-1133">Transmembrane helix</keyword>
<dbReference type="GO" id="GO:0005886">
    <property type="term" value="C:plasma membrane"/>
    <property type="evidence" value="ECO:0007669"/>
    <property type="project" value="UniProtKB-SubCell"/>
</dbReference>
<dbReference type="Gene3D" id="3.30.2010.10">
    <property type="entry name" value="Metalloproteases ('zincins'), catalytic domain"/>
    <property type="match status" value="1"/>
</dbReference>
<evidence type="ECO:0000256" key="6">
    <source>
        <dbReference type="ARBA" id="ARBA00022723"/>
    </source>
</evidence>
<comment type="cofactor">
    <cofactor evidence="1">
        <name>Zn(2+)</name>
        <dbReference type="ChEBI" id="CHEBI:29105"/>
    </cofactor>
</comment>
<keyword evidence="8" id="KW-0862">Zinc</keyword>
<evidence type="ECO:0000256" key="8">
    <source>
        <dbReference type="ARBA" id="ARBA00022833"/>
    </source>
</evidence>
<feature type="transmembrane region" description="Helical" evidence="12">
    <location>
        <begin position="64"/>
        <end position="84"/>
    </location>
</feature>
<dbReference type="GO" id="GO:0046872">
    <property type="term" value="F:metal ion binding"/>
    <property type="evidence" value="ECO:0007669"/>
    <property type="project" value="UniProtKB-KW"/>
</dbReference>
<dbReference type="PANTHER" id="PTHR43221:SF1">
    <property type="entry name" value="PROTEASE HTPX"/>
    <property type="match status" value="1"/>
</dbReference>
<dbReference type="EMBL" id="JACIET010000001">
    <property type="protein sequence ID" value="MBB4012362.1"/>
    <property type="molecule type" value="Genomic_DNA"/>
</dbReference>
<evidence type="ECO:0000313" key="14">
    <source>
        <dbReference type="EMBL" id="MBB4012362.1"/>
    </source>
</evidence>
<evidence type="ECO:0000256" key="9">
    <source>
        <dbReference type="ARBA" id="ARBA00022989"/>
    </source>
</evidence>
<evidence type="ECO:0000256" key="5">
    <source>
        <dbReference type="ARBA" id="ARBA00022692"/>
    </source>
</evidence>
<evidence type="ECO:0000256" key="3">
    <source>
        <dbReference type="ARBA" id="ARBA00022475"/>
    </source>
</evidence>
<dbReference type="CDD" id="cd07328">
    <property type="entry name" value="M48_Ste24p_like"/>
    <property type="match status" value="1"/>
</dbReference>
<dbReference type="GO" id="GO:0006508">
    <property type="term" value="P:proteolysis"/>
    <property type="evidence" value="ECO:0007669"/>
    <property type="project" value="UniProtKB-KW"/>
</dbReference>
<evidence type="ECO:0000256" key="1">
    <source>
        <dbReference type="ARBA" id="ARBA00001947"/>
    </source>
</evidence>
<comment type="subcellular location">
    <subcellularLocation>
        <location evidence="2">Cell membrane</location>
        <topology evidence="2">Multi-pass membrane protein</topology>
    </subcellularLocation>
</comment>
<dbReference type="Proteomes" id="UP000561045">
    <property type="component" value="Unassembled WGS sequence"/>
</dbReference>
<dbReference type="RefSeq" id="WP_183634175.1">
    <property type="nucleotide sequence ID" value="NZ_BAABLE010000011.1"/>
</dbReference>
<dbReference type="PANTHER" id="PTHR43221">
    <property type="entry name" value="PROTEASE HTPX"/>
    <property type="match status" value="1"/>
</dbReference>
<sequence>MTESEFRLLVARLERECDVAPARYRAKVTAVACLGYAYALGTLGLALGGLLAGLALLANHHAYLGIKLTIAFAVLSTCIARALWVRLEPPKGRRLSPREAPHLWRLIEKLRAKQVGPQIHEIIIDEAFNAAIVQTPRLGIFGWYRNTLIIGLPLMLALAPKELAAVVAHEYGHLTGAHGKGGAWIYRIRLVWLRLATTFEDSEGWFDKLFTRFFRWYIPWFSAYSFVLARQQEYEADRAAARVVGRSTLASALVAASVKGRFMSEKFWPGLLAQADHQPQPGFLPHAAIRTALRVAGDSGDFKTWMWSALARLTSYDDTHPSLRDRLEALGVKKPAVPTHPEHSAAQVLLRDALPRITQDLDAAWLRQVSADWSARHAHVQAAQQDVDQLGPRAARLEVEELSRYALALLTLDRADEALPHLRAAAEHSRGNAETAIAAARLLAEHNEEAAVRYFELAMDRDGDLIPEATQEVLAMYERIGNEALIQVWQERVERVCAP</sequence>
<keyword evidence="6" id="KW-0479">Metal-binding</keyword>
<keyword evidence="4 14" id="KW-0645">Protease</keyword>
<evidence type="ECO:0000256" key="11">
    <source>
        <dbReference type="ARBA" id="ARBA00023136"/>
    </source>
</evidence>
<evidence type="ECO:0000313" key="15">
    <source>
        <dbReference type="Proteomes" id="UP000561045"/>
    </source>
</evidence>
<dbReference type="Pfam" id="PF01435">
    <property type="entry name" value="Peptidase_M48"/>
    <property type="match status" value="1"/>
</dbReference>
<name>A0A840BL56_9RHOO</name>
<feature type="domain" description="Peptidase M48" evidence="13">
    <location>
        <begin position="152"/>
        <end position="330"/>
    </location>
</feature>
<evidence type="ECO:0000256" key="2">
    <source>
        <dbReference type="ARBA" id="ARBA00004651"/>
    </source>
</evidence>
<gene>
    <name evidence="14" type="ORF">GGR36_001670</name>
</gene>
<keyword evidence="11 12" id="KW-0472">Membrane</keyword>
<keyword evidence="7" id="KW-0378">Hydrolase</keyword>
<dbReference type="InterPro" id="IPR050083">
    <property type="entry name" value="HtpX_protease"/>
</dbReference>
<proteinExistence type="predicted"/>
<organism evidence="14 15">
    <name type="scientific">Niveibacterium umoris</name>
    <dbReference type="NCBI Taxonomy" id="1193620"/>
    <lineage>
        <taxon>Bacteria</taxon>
        <taxon>Pseudomonadati</taxon>
        <taxon>Pseudomonadota</taxon>
        <taxon>Betaproteobacteria</taxon>
        <taxon>Rhodocyclales</taxon>
        <taxon>Rhodocyclaceae</taxon>
        <taxon>Niveibacterium</taxon>
    </lineage>
</organism>
<evidence type="ECO:0000259" key="13">
    <source>
        <dbReference type="Pfam" id="PF01435"/>
    </source>
</evidence>
<dbReference type="GO" id="GO:0004222">
    <property type="term" value="F:metalloendopeptidase activity"/>
    <property type="evidence" value="ECO:0007669"/>
    <property type="project" value="InterPro"/>
</dbReference>
<dbReference type="InterPro" id="IPR001915">
    <property type="entry name" value="Peptidase_M48"/>
</dbReference>
<reference evidence="14 15" key="1">
    <citation type="submission" date="2020-08" db="EMBL/GenBank/DDBJ databases">
        <title>Genomic Encyclopedia of Type Strains, Phase IV (KMG-IV): sequencing the most valuable type-strain genomes for metagenomic binning, comparative biology and taxonomic classification.</title>
        <authorList>
            <person name="Goeker M."/>
        </authorList>
    </citation>
    <scope>NUCLEOTIDE SEQUENCE [LARGE SCALE GENOMIC DNA]</scope>
    <source>
        <strain evidence="14 15">DSM 106739</strain>
    </source>
</reference>
<protein>
    <submittedName>
        <fullName evidence="14">Zn-dependent protease with chaperone function</fullName>
    </submittedName>
</protein>
<evidence type="ECO:0000256" key="12">
    <source>
        <dbReference type="SAM" id="Phobius"/>
    </source>
</evidence>
<keyword evidence="3" id="KW-1003">Cell membrane</keyword>